<name>A0A0T9PA87_9GAMM</name>
<dbReference type="AlphaFoldDB" id="A0A0T9PA87"/>
<accession>A0A0T9PA87</accession>
<evidence type="ECO:0000313" key="2">
    <source>
        <dbReference type="Proteomes" id="UP000041882"/>
    </source>
</evidence>
<keyword evidence="2" id="KW-1185">Reference proteome</keyword>
<sequence length="138" mass="15891">MDENLGKRYKITFAILCLFLLSSCATKKEQRLLVYKINDEYFSLGKECVERVYLRENRPIFYLNDNVIIELDNKKECVQQFADFFSLNIGEQVHTSFNGYDIAPAARIMTAMPFDSGILSQGVTKREIALEIVKGYAQ</sequence>
<dbReference type="PROSITE" id="PS51257">
    <property type="entry name" value="PROKAR_LIPOPROTEIN"/>
    <property type="match status" value="1"/>
</dbReference>
<dbReference type="RefSeq" id="WP_050113638.1">
    <property type="nucleotide sequence ID" value="NZ_CQAW01000006.1"/>
</dbReference>
<proteinExistence type="predicted"/>
<organism evidence="1 2">
    <name type="scientific">Yersinia thracica</name>
    <dbReference type="NCBI Taxonomy" id="2890319"/>
    <lineage>
        <taxon>Bacteria</taxon>
        <taxon>Pseudomonadati</taxon>
        <taxon>Pseudomonadota</taxon>
        <taxon>Gammaproteobacteria</taxon>
        <taxon>Enterobacterales</taxon>
        <taxon>Yersiniaceae</taxon>
        <taxon>Yersinia</taxon>
    </lineage>
</organism>
<dbReference type="EMBL" id="CQAW01000006">
    <property type="protein sequence ID" value="CNH53955.1"/>
    <property type="molecule type" value="Genomic_DNA"/>
</dbReference>
<evidence type="ECO:0000313" key="1">
    <source>
        <dbReference type="EMBL" id="CNH53955.1"/>
    </source>
</evidence>
<dbReference type="Proteomes" id="UP000041882">
    <property type="component" value="Unassembled WGS sequence"/>
</dbReference>
<protein>
    <recommendedName>
        <fullName evidence="3">Lipoprotein</fullName>
    </recommendedName>
</protein>
<reference evidence="2" key="1">
    <citation type="submission" date="2015-03" db="EMBL/GenBank/DDBJ databases">
        <authorList>
            <consortium name="Pathogen Informatics"/>
            <person name="Murphy D."/>
        </authorList>
    </citation>
    <scope>NUCLEOTIDE SEQUENCE [LARGE SCALE GENOMIC DNA]</scope>
    <source>
        <strain evidence="2">IP6945</strain>
    </source>
</reference>
<evidence type="ECO:0008006" key="3">
    <source>
        <dbReference type="Google" id="ProtNLM"/>
    </source>
</evidence>
<gene>
    <name evidence="1" type="ORF">ERS008472_01696</name>
</gene>